<dbReference type="InterPro" id="IPR003593">
    <property type="entry name" value="AAA+_ATPase"/>
</dbReference>
<organism evidence="21 22">
    <name type="scientific">Pichia californica</name>
    <dbReference type="NCBI Taxonomy" id="460514"/>
    <lineage>
        <taxon>Eukaryota</taxon>
        <taxon>Fungi</taxon>
        <taxon>Dikarya</taxon>
        <taxon>Ascomycota</taxon>
        <taxon>Saccharomycotina</taxon>
        <taxon>Pichiomycetes</taxon>
        <taxon>Pichiales</taxon>
        <taxon>Pichiaceae</taxon>
        <taxon>Pichia</taxon>
    </lineage>
</organism>
<dbReference type="GO" id="GO:0000175">
    <property type="term" value="F:3'-5'-RNA exonuclease activity"/>
    <property type="evidence" value="ECO:0007669"/>
    <property type="project" value="TreeGrafter"/>
</dbReference>
<dbReference type="GO" id="GO:0065003">
    <property type="term" value="P:protein-containing complex assembly"/>
    <property type="evidence" value="ECO:0007669"/>
    <property type="project" value="UniProtKB-ARBA"/>
</dbReference>
<evidence type="ECO:0000256" key="9">
    <source>
        <dbReference type="ARBA" id="ARBA00022741"/>
    </source>
</evidence>
<dbReference type="Proteomes" id="UP000697127">
    <property type="component" value="Unassembled WGS sequence"/>
</dbReference>
<evidence type="ECO:0000313" key="22">
    <source>
        <dbReference type="Proteomes" id="UP000697127"/>
    </source>
</evidence>
<dbReference type="InterPro" id="IPR027417">
    <property type="entry name" value="P-loop_NTPase"/>
</dbReference>
<evidence type="ECO:0000313" key="21">
    <source>
        <dbReference type="EMBL" id="KAG0688081.1"/>
    </source>
</evidence>
<evidence type="ECO:0000256" key="18">
    <source>
        <dbReference type="ARBA" id="ARBA00077930"/>
    </source>
</evidence>
<dbReference type="InterPro" id="IPR033771">
    <property type="entry name" value="Rrp44_CSD1"/>
</dbReference>
<evidence type="ECO:0000256" key="8">
    <source>
        <dbReference type="ARBA" id="ARBA00022737"/>
    </source>
</evidence>
<dbReference type="Pfam" id="PF17215">
    <property type="entry name" value="Rrp44_S1"/>
    <property type="match status" value="1"/>
</dbReference>
<evidence type="ECO:0000256" key="14">
    <source>
        <dbReference type="ARBA" id="ARBA00022840"/>
    </source>
</evidence>
<evidence type="ECO:0000256" key="1">
    <source>
        <dbReference type="ARBA" id="ARBA00001946"/>
    </source>
</evidence>
<sequence>MSVSLKRKRLSSGLSVSQKVFVRSRNGNATKIVREHYLRDDIPCFSKACELCSDCYQLGPSGEIPHPILSESPLSIKKNKIGKHYLVIDTNIVLNAIDILENDKIFYDVIVPQTVLNEVRNQSYPIYMRLRTLTKSEEKRFIVFHNEFKASTYIPRKQGEIINDYNDRLIRQTAKFFNDHLNNTGIKALLITGDRANKELAIKDGLLSYTVHEYIDLLPNSEELKDILPSVESFDKQFNEIKYPEYYSSARLMGGIKNNSLYQGNISISSYNFLEGNITVSGIPKPLLILGRENLNRAFNGDNVVVELLPKNKWKKPSTEIIDEETINKDGLGDDDDTEVIISDKERKLLTQEAIKAQSNENVDDENKILPTGRVVGILKRSWRLYVGQLSPNAIRKDEVVSNSAKNVFVILMDRSLPKIRIRTRRAKELMGKRIVVAIDSWNSNSKFPSGHFVRTLGEIEDKDAEQEALLLEHDVEYRPFSKNVLACLPKEGHDWKVPENLDNGDPQLKKRKDLRDRLICSIDPPGCVDIDDALHATKLPNGNYEVGVHIADVTHFVKAGTPLDQEGASRGTSVYLVDKRIDMLPMLLGTDLCSLKPYVERYAFSVIWEMDEDANILNVEYTKSIIKSREAFAYEQAQIRIDDKSQQDELTQGMRILLKLSKKLKQKRLDAGALNLASPEVKVHTDSETSDPNEVEIKKLLDTNSLVEEFMLCANISVARKIYEVFPQVAMLRRHGEPPATNFEKLNDMLRVKKGLSISTESSKALADSLDRCIDPNDPYFNTLVRIMATRCMMAAEYFAAGNFSYAEFRHYGLAVDIYTHFTSPIRRYCDVVAHRQLAAAIDYEPLHEIHMDKTKMDLVVKNINKRHRNAQFAGRASIEYYVGQVMKNNQSNQEGYVIKVFSNGIVVIVPKYGVESMIKLEILGDVNSSQFDEDNYALTFVDKSGNSRTVSEFDKVEVSIESVLDDFTGKRKLDIPKEVSFIKELLISAGGDSAKVEGLGEKLLENLEKQLKDNMAKLEITGDTSKRLLDISLINSKQRELDSSLALLQSTDIEHTGRTIESRVDKKKLQKAEAKIAKKVAKRNNKFVKYEASKLINEQARDDYDSFFLKVNPIEFGAGAGKSKDIKIDTFDLYVGDGQRILSNASLSLAYGRRYGLVGQNGIGKSTLLRALSRRELDIPKHITILHVEQELRGDDTIALQSVLDADVWRKQLLFEEETIGERINEIEKLKEEFEEESLEMKKLENEQIDLTDKLENVHEKLGEIESDKAEARASSILYGLGFSQESQQRATKSFSGGWRMRLSLARALFCKPDLLLLDEPTNMLDVPSSAYLGNYLQTYPATVLVVSHDRAFLNEVATDIIHQHSERLDYYRGADFDSFYNTREERLKIQKKEYENQMAVREHLQTFIDKFRYNAAKSSEAQSRIKKLEKLPVLEAPEEDKQITFRFPDPEKLSPPILQLLDVSFGYDPKNLLLNHVDLDIQMNSRIALVGANGCGKTTLLKILMSVNSPLDGSVSKNNRLRIGYFAQHHVDGMDLTKNAVEWMSNRYPGKTDEEYRRHLGSFGITGSLSLQKMQLLSGGQKSRVAFAALCLTNPHILIMDEPSNHLDTSGLDALSGALQRFQGGVLMVSHDVTMIKQVCNEIWVSEDGKVFRFDGSIDDYKKYILSKANASGVVKKH</sequence>
<dbReference type="InterPro" id="IPR041505">
    <property type="entry name" value="Dis3_CSD2"/>
</dbReference>
<dbReference type="PANTHER" id="PTHR23355">
    <property type="entry name" value="RIBONUCLEASE"/>
    <property type="match status" value="1"/>
</dbReference>
<dbReference type="SUPFAM" id="SSF52540">
    <property type="entry name" value="P-loop containing nucleoside triphosphate hydrolases"/>
    <property type="match status" value="2"/>
</dbReference>
<evidence type="ECO:0000256" key="4">
    <source>
        <dbReference type="ARBA" id="ARBA00005785"/>
    </source>
</evidence>
<dbReference type="GO" id="GO:0071031">
    <property type="term" value="P:nuclear mRNA surveillance of mRNA 3'-end processing"/>
    <property type="evidence" value="ECO:0007669"/>
    <property type="project" value="TreeGrafter"/>
</dbReference>
<dbReference type="GO" id="GO:0005524">
    <property type="term" value="F:ATP binding"/>
    <property type="evidence" value="ECO:0007669"/>
    <property type="project" value="UniProtKB-KW"/>
</dbReference>
<dbReference type="GO" id="GO:0016887">
    <property type="term" value="F:ATP hydrolysis activity"/>
    <property type="evidence" value="ECO:0007669"/>
    <property type="project" value="InterPro"/>
</dbReference>
<dbReference type="SUPFAM" id="SSF50249">
    <property type="entry name" value="Nucleic acid-binding proteins"/>
    <property type="match status" value="4"/>
</dbReference>
<feature type="domain" description="ABC transporter" evidence="20">
    <location>
        <begin position="1461"/>
        <end position="1676"/>
    </location>
</feature>
<keyword evidence="12" id="KW-0271">Exosome</keyword>
<comment type="caution">
    <text evidence="21">The sequence shown here is derived from an EMBL/GenBank/DDBJ whole genome shotgun (WGS) entry which is preliminary data.</text>
</comment>
<dbReference type="FunFam" id="3.40.50.300:FF:000104">
    <property type="entry name" value="ATP-binding cassette sub-family F member 3"/>
    <property type="match status" value="1"/>
</dbReference>
<dbReference type="Gene3D" id="2.40.50.700">
    <property type="match status" value="1"/>
</dbReference>
<keyword evidence="10" id="KW-0255">Endonuclease</keyword>
<evidence type="ECO:0000256" key="2">
    <source>
        <dbReference type="ARBA" id="ARBA00004496"/>
    </source>
</evidence>
<dbReference type="CDD" id="cd03221">
    <property type="entry name" value="ABCF_EF-3"/>
    <property type="match status" value="2"/>
</dbReference>
<keyword evidence="8" id="KW-0677">Repeat</keyword>
<dbReference type="Pfam" id="PF00005">
    <property type="entry name" value="ABC_tran"/>
    <property type="match status" value="2"/>
</dbReference>
<evidence type="ECO:0000256" key="15">
    <source>
        <dbReference type="ARBA" id="ARBA00022884"/>
    </source>
</evidence>
<keyword evidence="14" id="KW-0067">ATP-binding</keyword>
<dbReference type="InterPro" id="IPR001900">
    <property type="entry name" value="RNase_II/R"/>
</dbReference>
<proteinExistence type="inferred from homology"/>
<protein>
    <recommendedName>
        <fullName evidence="18">Ribosomal RNA-processing protein 44</fullName>
    </recommendedName>
</protein>
<dbReference type="GO" id="GO:0003723">
    <property type="term" value="F:RNA binding"/>
    <property type="evidence" value="ECO:0007669"/>
    <property type="project" value="UniProtKB-KW"/>
</dbReference>
<evidence type="ECO:0000256" key="10">
    <source>
        <dbReference type="ARBA" id="ARBA00022759"/>
    </source>
</evidence>
<evidence type="ECO:0000256" key="17">
    <source>
        <dbReference type="ARBA" id="ARBA00046345"/>
    </source>
</evidence>
<keyword evidence="9" id="KW-0547">Nucleotide-binding</keyword>
<keyword evidence="15" id="KW-0694">RNA-binding</keyword>
<dbReference type="SUPFAM" id="SSF88723">
    <property type="entry name" value="PIN domain-like"/>
    <property type="match status" value="1"/>
</dbReference>
<dbReference type="FunFam" id="3.40.50.300:FF:000882">
    <property type="entry name" value="Translation initiation regulator (Gcn20)"/>
    <property type="match status" value="1"/>
</dbReference>
<dbReference type="Pfam" id="PF13638">
    <property type="entry name" value="PIN_4"/>
    <property type="match status" value="1"/>
</dbReference>
<dbReference type="InterPro" id="IPR033770">
    <property type="entry name" value="RRP44_S1"/>
</dbReference>
<comment type="cofactor">
    <cofactor evidence="1">
        <name>Mg(2+)</name>
        <dbReference type="ChEBI" id="CHEBI:18420"/>
    </cofactor>
</comment>
<comment type="similarity">
    <text evidence="4">Belongs to the RNR ribonuclease family.</text>
</comment>
<dbReference type="Pfam" id="PF17216">
    <property type="entry name" value="Rrp44_CSD1"/>
    <property type="match status" value="1"/>
</dbReference>
<dbReference type="InterPro" id="IPR017871">
    <property type="entry name" value="ABC_transporter-like_CS"/>
</dbReference>
<reference evidence="21" key="1">
    <citation type="submission" date="2020-11" db="EMBL/GenBank/DDBJ databases">
        <title>Kefir isolates.</title>
        <authorList>
            <person name="Marcisauskas S."/>
            <person name="Kim Y."/>
            <person name="Blasche S."/>
        </authorList>
    </citation>
    <scope>NUCLEOTIDE SEQUENCE</scope>
    <source>
        <strain evidence="21">Olga-1</strain>
    </source>
</reference>
<comment type="similarity">
    <text evidence="17">In the N-terminal section; belongs to the PINc/VapC protein family.</text>
</comment>
<keyword evidence="22" id="KW-1185">Reference proteome</keyword>
<dbReference type="SMART" id="SM00670">
    <property type="entry name" value="PINc"/>
    <property type="match status" value="1"/>
</dbReference>
<keyword evidence="13" id="KW-0269">Exonuclease</keyword>
<dbReference type="InterPro" id="IPR029060">
    <property type="entry name" value="PIN-like_dom_sf"/>
</dbReference>
<evidence type="ECO:0000256" key="7">
    <source>
        <dbReference type="ARBA" id="ARBA00022722"/>
    </source>
</evidence>
<dbReference type="Gene3D" id="2.40.50.690">
    <property type="match status" value="1"/>
</dbReference>
<evidence type="ECO:0000256" key="12">
    <source>
        <dbReference type="ARBA" id="ARBA00022835"/>
    </source>
</evidence>
<dbReference type="InterPro" id="IPR032781">
    <property type="entry name" value="ABC_tran_Xtn"/>
</dbReference>
<dbReference type="SMART" id="SM00955">
    <property type="entry name" value="RNB"/>
    <property type="match status" value="1"/>
</dbReference>
<evidence type="ECO:0000256" key="5">
    <source>
        <dbReference type="ARBA" id="ARBA00022490"/>
    </source>
</evidence>
<evidence type="ECO:0000259" key="20">
    <source>
        <dbReference type="PROSITE" id="PS50893"/>
    </source>
</evidence>
<keyword evidence="11" id="KW-0378">Hydrolase</keyword>
<dbReference type="Pfam" id="PF17849">
    <property type="entry name" value="OB_Dis3"/>
    <property type="match status" value="1"/>
</dbReference>
<evidence type="ECO:0000256" key="3">
    <source>
        <dbReference type="ARBA" id="ARBA00004604"/>
    </source>
</evidence>
<dbReference type="FunFam" id="2.40.50.700:FF:000001">
    <property type="entry name" value="Exosome complex exonuclease exoribonuclease (Rrp44)"/>
    <property type="match status" value="1"/>
</dbReference>
<dbReference type="InterPro" id="IPR012340">
    <property type="entry name" value="NA-bd_OB-fold"/>
</dbReference>
<evidence type="ECO:0000256" key="11">
    <source>
        <dbReference type="ARBA" id="ARBA00022801"/>
    </source>
</evidence>
<dbReference type="PROSITE" id="PS01175">
    <property type="entry name" value="RIBONUCLEASE_II"/>
    <property type="match status" value="1"/>
</dbReference>
<keyword evidence="6" id="KW-0698">rRNA processing</keyword>
<name>A0A9P7BEP2_9ASCO</name>
<dbReference type="GO" id="GO:0005730">
    <property type="term" value="C:nucleolus"/>
    <property type="evidence" value="ECO:0007669"/>
    <property type="project" value="UniProtKB-SubCell"/>
</dbReference>
<feature type="coiled-coil region" evidence="19">
    <location>
        <begin position="1219"/>
        <end position="1277"/>
    </location>
</feature>
<dbReference type="InterPro" id="IPR003439">
    <property type="entry name" value="ABC_transporter-like_ATP-bd"/>
</dbReference>
<keyword evidence="5" id="KW-0963">Cytoplasm</keyword>
<dbReference type="Pfam" id="PF00773">
    <property type="entry name" value="RNB"/>
    <property type="match status" value="1"/>
</dbReference>
<accession>A0A9P7BEP2</accession>
<dbReference type="PROSITE" id="PS00211">
    <property type="entry name" value="ABC_TRANSPORTER_1"/>
    <property type="match status" value="1"/>
</dbReference>
<dbReference type="GO" id="GO:0006364">
    <property type="term" value="P:rRNA processing"/>
    <property type="evidence" value="ECO:0007669"/>
    <property type="project" value="UniProtKB-KW"/>
</dbReference>
<dbReference type="GO" id="GO:0016075">
    <property type="term" value="P:rRNA catabolic process"/>
    <property type="evidence" value="ECO:0007669"/>
    <property type="project" value="TreeGrafter"/>
</dbReference>
<dbReference type="FunFam" id="3.40.50.1010:FF:000010">
    <property type="entry name" value="Exosome complex exonuclease DIS3"/>
    <property type="match status" value="1"/>
</dbReference>
<dbReference type="InterPro" id="IPR022966">
    <property type="entry name" value="RNase_II/R_CS"/>
</dbReference>
<dbReference type="Pfam" id="PF12848">
    <property type="entry name" value="ABC_tran_Xtn"/>
    <property type="match status" value="1"/>
</dbReference>
<evidence type="ECO:0000256" key="6">
    <source>
        <dbReference type="ARBA" id="ARBA00022552"/>
    </source>
</evidence>
<dbReference type="CDD" id="cd09862">
    <property type="entry name" value="PIN_Rrp44-like"/>
    <property type="match status" value="1"/>
</dbReference>
<dbReference type="Gene3D" id="3.40.50.1010">
    <property type="entry name" value="5'-nuclease"/>
    <property type="match status" value="1"/>
</dbReference>
<evidence type="ECO:0000256" key="13">
    <source>
        <dbReference type="ARBA" id="ARBA00022839"/>
    </source>
</evidence>
<keyword evidence="16" id="KW-0539">Nucleus</keyword>
<dbReference type="SMART" id="SM00382">
    <property type="entry name" value="AAA"/>
    <property type="match status" value="2"/>
</dbReference>
<feature type="domain" description="ABC transporter" evidence="20">
    <location>
        <begin position="1128"/>
        <end position="1401"/>
    </location>
</feature>
<dbReference type="GO" id="GO:0004519">
    <property type="term" value="F:endonuclease activity"/>
    <property type="evidence" value="ECO:0007669"/>
    <property type="project" value="UniProtKB-KW"/>
</dbReference>
<dbReference type="Gene3D" id="2.40.50.140">
    <property type="entry name" value="Nucleic acid-binding proteins"/>
    <property type="match status" value="1"/>
</dbReference>
<dbReference type="InterPro" id="IPR002716">
    <property type="entry name" value="PIN_dom"/>
</dbReference>
<keyword evidence="7" id="KW-0540">Nuclease</keyword>
<dbReference type="InterPro" id="IPR050180">
    <property type="entry name" value="RNR_Ribonuclease"/>
</dbReference>
<dbReference type="GO" id="GO:0000176">
    <property type="term" value="C:nuclear exosome (RNase complex)"/>
    <property type="evidence" value="ECO:0007669"/>
    <property type="project" value="UniProtKB-ARBA"/>
</dbReference>
<evidence type="ECO:0000256" key="19">
    <source>
        <dbReference type="SAM" id="Coils"/>
    </source>
</evidence>
<comment type="subcellular location">
    <subcellularLocation>
        <location evidence="2">Cytoplasm</location>
    </subcellularLocation>
    <subcellularLocation>
        <location evidence="3">Nucleus</location>
        <location evidence="3">Nucleolus</location>
    </subcellularLocation>
</comment>
<evidence type="ECO:0000256" key="16">
    <source>
        <dbReference type="ARBA" id="ARBA00023242"/>
    </source>
</evidence>
<dbReference type="PROSITE" id="PS50893">
    <property type="entry name" value="ABC_TRANSPORTER_2"/>
    <property type="match status" value="2"/>
</dbReference>
<dbReference type="PANTHER" id="PTHR23355:SF35">
    <property type="entry name" value="EXOSOME COMPLEX EXONUCLEASE RRP44"/>
    <property type="match status" value="1"/>
</dbReference>
<gene>
    <name evidence="21" type="primary">DIS3</name>
    <name evidence="21" type="ORF">C6P40_001437</name>
</gene>
<dbReference type="Gene3D" id="3.40.50.300">
    <property type="entry name" value="P-loop containing nucleotide triphosphate hydrolases"/>
    <property type="match status" value="2"/>
</dbReference>
<dbReference type="GO" id="GO:0000177">
    <property type="term" value="C:cytoplasmic exosome (RNase complex)"/>
    <property type="evidence" value="ECO:0007669"/>
    <property type="project" value="TreeGrafter"/>
</dbReference>
<keyword evidence="19" id="KW-0175">Coiled coil</keyword>
<dbReference type="EMBL" id="PUHW01000185">
    <property type="protein sequence ID" value="KAG0688081.1"/>
    <property type="molecule type" value="Genomic_DNA"/>
</dbReference>
<dbReference type="GO" id="GO:0071034">
    <property type="term" value="P:CUT catabolic process"/>
    <property type="evidence" value="ECO:0007669"/>
    <property type="project" value="UniProtKB-ARBA"/>
</dbReference>